<feature type="transmembrane region" description="Helical" evidence="5">
    <location>
        <begin position="101"/>
        <end position="119"/>
    </location>
</feature>
<feature type="transmembrane region" description="Helical" evidence="5">
    <location>
        <begin position="50"/>
        <end position="69"/>
    </location>
</feature>
<dbReference type="AlphaFoldDB" id="A0A151ZKF1"/>
<organism evidence="7 8">
    <name type="scientific">Tieghemostelium lacteum</name>
    <name type="common">Slime mold</name>
    <name type="synonym">Dictyostelium lacteum</name>
    <dbReference type="NCBI Taxonomy" id="361077"/>
    <lineage>
        <taxon>Eukaryota</taxon>
        <taxon>Amoebozoa</taxon>
        <taxon>Evosea</taxon>
        <taxon>Eumycetozoa</taxon>
        <taxon>Dictyostelia</taxon>
        <taxon>Dictyosteliales</taxon>
        <taxon>Raperosteliaceae</taxon>
        <taxon>Tieghemostelium</taxon>
    </lineage>
</organism>
<feature type="transmembrane region" description="Helical" evidence="5">
    <location>
        <begin position="190"/>
        <end position="215"/>
    </location>
</feature>
<name>A0A151ZKF1_TIELA</name>
<keyword evidence="4 5" id="KW-0472">Membrane</keyword>
<keyword evidence="3 5" id="KW-1133">Transmembrane helix</keyword>
<dbReference type="Pfam" id="PF13886">
    <property type="entry name" value="TM7S3_TM198"/>
    <property type="match status" value="1"/>
</dbReference>
<gene>
    <name evidence="7" type="ORF">DLAC_04693</name>
</gene>
<dbReference type="InterPro" id="IPR025256">
    <property type="entry name" value="TM7S3/TM198-like_dom"/>
</dbReference>
<evidence type="ECO:0000256" key="4">
    <source>
        <dbReference type="ARBA" id="ARBA00023136"/>
    </source>
</evidence>
<protein>
    <recommendedName>
        <fullName evidence="6">TM7S3/TM198-like domain-containing protein</fullName>
    </recommendedName>
</protein>
<evidence type="ECO:0000313" key="7">
    <source>
        <dbReference type="EMBL" id="KYQ94395.1"/>
    </source>
</evidence>
<sequence>MKHHHTTSHSGGGDPNEICSFLSNEIVGILCIIFGTLSVLFGFKFRHSVLGIFGSGLGSFISYFIILYFKFDMVANAIISFFISLVLCFCCVYYKRFGVGLLSILTASSMITMMGVSQMGTFGQIVTYILLGLIPATFVTFPEIALLFATSFYGSWMITFGIDAFLRVGFPNPLYSVAFLYNWQDSIVNVQAVFVLLLLMTSLFTNSIFIQIYWVNKLHIHNEILIKDHDMESENNNETTHPQLIAIDDDLYEITITSQDPPYVDPTVILQPTVDQSCYQKDKESQFIEESKPLIQDS</sequence>
<dbReference type="EMBL" id="LODT01000022">
    <property type="protein sequence ID" value="KYQ94395.1"/>
    <property type="molecule type" value="Genomic_DNA"/>
</dbReference>
<dbReference type="InParanoid" id="A0A151ZKF1"/>
<keyword evidence="2 5" id="KW-0812">Transmembrane</keyword>
<evidence type="ECO:0000259" key="6">
    <source>
        <dbReference type="Pfam" id="PF13886"/>
    </source>
</evidence>
<keyword evidence="8" id="KW-1185">Reference proteome</keyword>
<accession>A0A151ZKF1</accession>
<dbReference type="GO" id="GO:0016020">
    <property type="term" value="C:membrane"/>
    <property type="evidence" value="ECO:0007669"/>
    <property type="project" value="UniProtKB-SubCell"/>
</dbReference>
<feature type="domain" description="TM7S3/TM198-like" evidence="6">
    <location>
        <begin position="28"/>
        <end position="211"/>
    </location>
</feature>
<feature type="transmembrane region" description="Helical" evidence="5">
    <location>
        <begin position="152"/>
        <end position="170"/>
    </location>
</feature>
<feature type="transmembrane region" description="Helical" evidence="5">
    <location>
        <begin position="75"/>
        <end position="94"/>
    </location>
</feature>
<comment type="subcellular location">
    <subcellularLocation>
        <location evidence="1">Membrane</location>
        <topology evidence="1">Multi-pass membrane protein</topology>
    </subcellularLocation>
</comment>
<feature type="transmembrane region" description="Helical" evidence="5">
    <location>
        <begin position="26"/>
        <end position="43"/>
    </location>
</feature>
<dbReference type="Proteomes" id="UP000076078">
    <property type="component" value="Unassembled WGS sequence"/>
</dbReference>
<evidence type="ECO:0000256" key="3">
    <source>
        <dbReference type="ARBA" id="ARBA00022989"/>
    </source>
</evidence>
<comment type="caution">
    <text evidence="7">The sequence shown here is derived from an EMBL/GenBank/DDBJ whole genome shotgun (WGS) entry which is preliminary data.</text>
</comment>
<evidence type="ECO:0000313" key="8">
    <source>
        <dbReference type="Proteomes" id="UP000076078"/>
    </source>
</evidence>
<reference evidence="7 8" key="1">
    <citation type="submission" date="2015-12" db="EMBL/GenBank/DDBJ databases">
        <title>Dictyostelia acquired genes for synthesis and detection of signals that induce cell-type specialization by lateral gene transfer from prokaryotes.</title>
        <authorList>
            <person name="Gloeckner G."/>
            <person name="Schaap P."/>
        </authorList>
    </citation>
    <scope>NUCLEOTIDE SEQUENCE [LARGE SCALE GENOMIC DNA]</scope>
    <source>
        <strain evidence="7 8">TK</strain>
    </source>
</reference>
<evidence type="ECO:0000256" key="2">
    <source>
        <dbReference type="ARBA" id="ARBA00022692"/>
    </source>
</evidence>
<evidence type="ECO:0000256" key="5">
    <source>
        <dbReference type="SAM" id="Phobius"/>
    </source>
</evidence>
<evidence type="ECO:0000256" key="1">
    <source>
        <dbReference type="ARBA" id="ARBA00004141"/>
    </source>
</evidence>
<proteinExistence type="predicted"/>
<feature type="transmembrane region" description="Helical" evidence="5">
    <location>
        <begin position="125"/>
        <end position="145"/>
    </location>
</feature>
<dbReference type="OMA" id="IEQFIGT"/>